<dbReference type="EMBL" id="JASCZI010211461">
    <property type="protein sequence ID" value="MED6191992.1"/>
    <property type="molecule type" value="Genomic_DNA"/>
</dbReference>
<protein>
    <submittedName>
        <fullName evidence="1">Uncharacterized protein</fullName>
    </submittedName>
</protein>
<accession>A0ABU6X2B5</accession>
<gene>
    <name evidence="1" type="ORF">PIB30_006139</name>
</gene>
<sequence length="145" mass="15509">MMKMSWMKGNFIVDRNATIVVHRPPPKPPDLKSLAVGEGEPTLSVVTTEAGLCWIEDFMDDVTRIHNGAEDGAVAKENVDAKAEPFSHFLEDDDVAKVNRGGLAEVGMATDLSGGCFAEVVDDGTRSSAEVGASCGHPPRQRAEQ</sequence>
<name>A0ABU6X2B5_9FABA</name>
<organism evidence="1 2">
    <name type="scientific">Stylosanthes scabra</name>
    <dbReference type="NCBI Taxonomy" id="79078"/>
    <lineage>
        <taxon>Eukaryota</taxon>
        <taxon>Viridiplantae</taxon>
        <taxon>Streptophyta</taxon>
        <taxon>Embryophyta</taxon>
        <taxon>Tracheophyta</taxon>
        <taxon>Spermatophyta</taxon>
        <taxon>Magnoliopsida</taxon>
        <taxon>eudicotyledons</taxon>
        <taxon>Gunneridae</taxon>
        <taxon>Pentapetalae</taxon>
        <taxon>rosids</taxon>
        <taxon>fabids</taxon>
        <taxon>Fabales</taxon>
        <taxon>Fabaceae</taxon>
        <taxon>Papilionoideae</taxon>
        <taxon>50 kb inversion clade</taxon>
        <taxon>dalbergioids sensu lato</taxon>
        <taxon>Dalbergieae</taxon>
        <taxon>Pterocarpus clade</taxon>
        <taxon>Stylosanthes</taxon>
    </lineage>
</organism>
<reference evidence="1 2" key="1">
    <citation type="journal article" date="2023" name="Plants (Basel)">
        <title>Bridging the Gap: Combining Genomics and Transcriptomics Approaches to Understand Stylosanthes scabra, an Orphan Legume from the Brazilian Caatinga.</title>
        <authorList>
            <person name="Ferreira-Neto J.R.C."/>
            <person name="da Silva M.D."/>
            <person name="Binneck E."/>
            <person name="de Melo N.F."/>
            <person name="da Silva R.H."/>
            <person name="de Melo A.L.T.M."/>
            <person name="Pandolfi V."/>
            <person name="Bustamante F.O."/>
            <person name="Brasileiro-Vidal A.C."/>
            <person name="Benko-Iseppon A.M."/>
        </authorList>
    </citation>
    <scope>NUCLEOTIDE SEQUENCE [LARGE SCALE GENOMIC DNA]</scope>
    <source>
        <tissue evidence="1">Leaves</tissue>
    </source>
</reference>
<keyword evidence="2" id="KW-1185">Reference proteome</keyword>
<evidence type="ECO:0000313" key="2">
    <source>
        <dbReference type="Proteomes" id="UP001341840"/>
    </source>
</evidence>
<comment type="caution">
    <text evidence="1">The sequence shown here is derived from an EMBL/GenBank/DDBJ whole genome shotgun (WGS) entry which is preliminary data.</text>
</comment>
<proteinExistence type="predicted"/>
<dbReference type="Proteomes" id="UP001341840">
    <property type="component" value="Unassembled WGS sequence"/>
</dbReference>
<evidence type="ECO:0000313" key="1">
    <source>
        <dbReference type="EMBL" id="MED6191992.1"/>
    </source>
</evidence>